<dbReference type="Gene3D" id="2.40.10.10">
    <property type="entry name" value="Trypsin-like serine proteases"/>
    <property type="match status" value="1"/>
</dbReference>
<keyword evidence="2" id="KW-1185">Reference proteome</keyword>
<protein>
    <recommendedName>
        <fullName evidence="3">Peptidase S1 domain-containing protein</fullName>
    </recommendedName>
</protein>
<proteinExistence type="predicted"/>
<comment type="caution">
    <text evidence="1">The sequence shown here is derived from an EMBL/GenBank/DDBJ whole genome shotgun (WGS) entry which is preliminary data.</text>
</comment>
<sequence>MALNSTAVLNSGLDDMLELAQHYRPVECLIYIDVKINNIIIATCDEDRNDNAAFLNAAKIYYPIYMYYNCIRETNNNTISQNNMKLESRNDIVNYILAGDGLSVERFNITPNKCSAGFWAKSLFNPINYIVTAGHCHREGASYYLLPWNSTHENDKYYVGKMFDYRLSPIDSGGPVFSYNHQDRMHTSINGILLGGFDYDINGDINNAIIQVTPIDFIFDNYPGIEMVTVT</sequence>
<dbReference type="OrthoDB" id="2345133at2759"/>
<dbReference type="Proteomes" id="UP000266673">
    <property type="component" value="Unassembled WGS sequence"/>
</dbReference>
<dbReference type="InterPro" id="IPR043504">
    <property type="entry name" value="Peptidase_S1_PA_chymotrypsin"/>
</dbReference>
<dbReference type="AlphaFoldDB" id="A0A397VT75"/>
<gene>
    <name evidence="1" type="ORF">C2G38_2031336</name>
</gene>
<organism evidence="1 2">
    <name type="scientific">Gigaspora rosea</name>
    <dbReference type="NCBI Taxonomy" id="44941"/>
    <lineage>
        <taxon>Eukaryota</taxon>
        <taxon>Fungi</taxon>
        <taxon>Fungi incertae sedis</taxon>
        <taxon>Mucoromycota</taxon>
        <taxon>Glomeromycotina</taxon>
        <taxon>Glomeromycetes</taxon>
        <taxon>Diversisporales</taxon>
        <taxon>Gigasporaceae</taxon>
        <taxon>Gigaspora</taxon>
    </lineage>
</organism>
<accession>A0A397VT75</accession>
<dbReference type="EMBL" id="QKWP01000187">
    <property type="protein sequence ID" value="RIB25128.1"/>
    <property type="molecule type" value="Genomic_DNA"/>
</dbReference>
<evidence type="ECO:0000313" key="1">
    <source>
        <dbReference type="EMBL" id="RIB25128.1"/>
    </source>
</evidence>
<name>A0A397VT75_9GLOM</name>
<reference evidence="1 2" key="1">
    <citation type="submission" date="2018-06" db="EMBL/GenBank/DDBJ databases">
        <title>Comparative genomics reveals the genomic features of Rhizophagus irregularis, R. cerebriforme, R. diaphanum and Gigaspora rosea, and their symbiotic lifestyle signature.</title>
        <authorList>
            <person name="Morin E."/>
            <person name="San Clemente H."/>
            <person name="Chen E.C.H."/>
            <person name="De La Providencia I."/>
            <person name="Hainaut M."/>
            <person name="Kuo A."/>
            <person name="Kohler A."/>
            <person name="Murat C."/>
            <person name="Tang N."/>
            <person name="Roy S."/>
            <person name="Loubradou J."/>
            <person name="Henrissat B."/>
            <person name="Grigoriev I.V."/>
            <person name="Corradi N."/>
            <person name="Roux C."/>
            <person name="Martin F.M."/>
        </authorList>
    </citation>
    <scope>NUCLEOTIDE SEQUENCE [LARGE SCALE GENOMIC DNA]</scope>
    <source>
        <strain evidence="1 2">DAOM 194757</strain>
    </source>
</reference>
<evidence type="ECO:0008006" key="3">
    <source>
        <dbReference type="Google" id="ProtNLM"/>
    </source>
</evidence>
<evidence type="ECO:0000313" key="2">
    <source>
        <dbReference type="Proteomes" id="UP000266673"/>
    </source>
</evidence>